<comment type="caution">
    <text evidence="6">The sequence shown here is derived from an EMBL/GenBank/DDBJ whole genome shotgun (WGS) entry which is preliminary data.</text>
</comment>
<sequence>MEQPGAGGDERVFAGSVEHKLILDMKLYNRHFFLFLSLLALSLGQSYAQDQRPNILVILCDDLGYSDVGFNGSQDIKTPTLDLLASQGTIMTSGYVAHPFCGPSRAAFMTGRYPHEYGAQFNLPPNSETIGKGIPLEETFISKVLQQSGYYTGIVGKWHLGANPEFHPNERGFDDFYGFLGGGHNYHPEEYEPRYKAQKEKGVEVIWDYLKPLEHNGVDIYPKEYLTDALSNHARVFVKEAARKDKPFFLYLSYNAPHVPLEAKEEDLALFSSIKDEDRKTYAAMVYAVDRGVKDLIATLKETGEYENTLILFLSDNGGNLEHGATNFPLQEGKGSTHEGGYRVPMFFHWPGHIAEGELFDHPVSAIDFYPTFAALAQQALPQGKKIDGKNIWGDLMSGKNPHQNDMIYTLRHWEGYTDIGARKDEWKALKSGEKWELFNIVLDKSEVYDLSKLYPEKLKEMVKEVEEWSQSNAEPQWFTPLELEEIWKDKNMATFNDTFKIK</sequence>
<evidence type="ECO:0000259" key="5">
    <source>
        <dbReference type="Pfam" id="PF00884"/>
    </source>
</evidence>
<evidence type="ECO:0000256" key="2">
    <source>
        <dbReference type="ARBA" id="ARBA00022723"/>
    </source>
</evidence>
<dbReference type="SUPFAM" id="SSF53649">
    <property type="entry name" value="Alkaline phosphatase-like"/>
    <property type="match status" value="1"/>
</dbReference>
<evidence type="ECO:0000313" key="7">
    <source>
        <dbReference type="Proteomes" id="UP000619457"/>
    </source>
</evidence>
<reference evidence="6" key="1">
    <citation type="journal article" date="2014" name="Int. J. Syst. Evol. Microbiol.">
        <title>Complete genome sequence of Corynebacterium casei LMG S-19264T (=DSM 44701T), isolated from a smear-ripened cheese.</title>
        <authorList>
            <consortium name="US DOE Joint Genome Institute (JGI-PGF)"/>
            <person name="Walter F."/>
            <person name="Albersmeier A."/>
            <person name="Kalinowski J."/>
            <person name="Ruckert C."/>
        </authorList>
    </citation>
    <scope>NUCLEOTIDE SEQUENCE</scope>
    <source>
        <strain evidence="6">KCTC 12368</strain>
    </source>
</reference>
<evidence type="ECO:0000313" key="6">
    <source>
        <dbReference type="EMBL" id="GGZ40152.1"/>
    </source>
</evidence>
<keyword evidence="7" id="KW-1185">Reference proteome</keyword>
<dbReference type="InterPro" id="IPR017850">
    <property type="entry name" value="Alkaline_phosphatase_core_sf"/>
</dbReference>
<dbReference type="EMBL" id="BMWX01000009">
    <property type="protein sequence ID" value="GGZ40152.1"/>
    <property type="molecule type" value="Genomic_DNA"/>
</dbReference>
<organism evidence="6 7">
    <name type="scientific">Echinicola pacifica</name>
    <dbReference type="NCBI Taxonomy" id="346377"/>
    <lineage>
        <taxon>Bacteria</taxon>
        <taxon>Pseudomonadati</taxon>
        <taxon>Bacteroidota</taxon>
        <taxon>Cytophagia</taxon>
        <taxon>Cytophagales</taxon>
        <taxon>Cyclobacteriaceae</taxon>
        <taxon>Echinicola</taxon>
    </lineage>
</organism>
<feature type="domain" description="Sulfatase N-terminal" evidence="5">
    <location>
        <begin position="53"/>
        <end position="377"/>
    </location>
</feature>
<dbReference type="InterPro" id="IPR024607">
    <property type="entry name" value="Sulfatase_CS"/>
</dbReference>
<keyword evidence="2" id="KW-0479">Metal-binding</keyword>
<accession>A0A918UXN0</accession>
<evidence type="ECO:0000256" key="3">
    <source>
        <dbReference type="ARBA" id="ARBA00022801"/>
    </source>
</evidence>
<dbReference type="GO" id="GO:0046872">
    <property type="term" value="F:metal ion binding"/>
    <property type="evidence" value="ECO:0007669"/>
    <property type="project" value="UniProtKB-KW"/>
</dbReference>
<reference evidence="6" key="2">
    <citation type="submission" date="2020-09" db="EMBL/GenBank/DDBJ databases">
        <authorList>
            <person name="Sun Q."/>
            <person name="Kim S."/>
        </authorList>
    </citation>
    <scope>NUCLEOTIDE SEQUENCE</scope>
    <source>
        <strain evidence="6">KCTC 12368</strain>
    </source>
</reference>
<dbReference type="Gene3D" id="3.40.720.10">
    <property type="entry name" value="Alkaline Phosphatase, subunit A"/>
    <property type="match status" value="1"/>
</dbReference>
<dbReference type="InterPro" id="IPR050738">
    <property type="entry name" value="Sulfatase"/>
</dbReference>
<protein>
    <submittedName>
        <fullName evidence="6">N-acetylgalactosamine-6-sulfatase</fullName>
    </submittedName>
</protein>
<dbReference type="Proteomes" id="UP000619457">
    <property type="component" value="Unassembled WGS sequence"/>
</dbReference>
<dbReference type="GO" id="GO:0004065">
    <property type="term" value="F:arylsulfatase activity"/>
    <property type="evidence" value="ECO:0007669"/>
    <property type="project" value="TreeGrafter"/>
</dbReference>
<dbReference type="InterPro" id="IPR000917">
    <property type="entry name" value="Sulfatase_N"/>
</dbReference>
<name>A0A918UXN0_9BACT</name>
<dbReference type="Pfam" id="PF00884">
    <property type="entry name" value="Sulfatase"/>
    <property type="match status" value="1"/>
</dbReference>
<dbReference type="AlphaFoldDB" id="A0A918UXN0"/>
<dbReference type="PANTHER" id="PTHR42693">
    <property type="entry name" value="ARYLSULFATASE FAMILY MEMBER"/>
    <property type="match status" value="1"/>
</dbReference>
<keyword evidence="4" id="KW-0106">Calcium</keyword>
<dbReference type="PROSITE" id="PS00149">
    <property type="entry name" value="SULFATASE_2"/>
    <property type="match status" value="1"/>
</dbReference>
<comment type="similarity">
    <text evidence="1">Belongs to the sulfatase family.</text>
</comment>
<evidence type="ECO:0000256" key="1">
    <source>
        <dbReference type="ARBA" id="ARBA00008779"/>
    </source>
</evidence>
<evidence type="ECO:0000256" key="4">
    <source>
        <dbReference type="ARBA" id="ARBA00022837"/>
    </source>
</evidence>
<dbReference type="PANTHER" id="PTHR42693:SF53">
    <property type="entry name" value="ENDO-4-O-SULFATASE"/>
    <property type="match status" value="1"/>
</dbReference>
<dbReference type="Gene3D" id="3.30.1120.10">
    <property type="match status" value="1"/>
</dbReference>
<proteinExistence type="inferred from homology"/>
<keyword evidence="3" id="KW-0378">Hydrolase</keyword>
<gene>
    <name evidence="6" type="ORF">GCM10007049_36960</name>
</gene>